<dbReference type="SUPFAM" id="SSF81606">
    <property type="entry name" value="PP2C-like"/>
    <property type="match status" value="1"/>
</dbReference>
<sequence length="134" mass="15291">MTAEPSIVIRNLKPHDLFLIFASDGLWEQLSDEAAVEIVLKNPRIGIAKRLVRAALQQAARKREMRYDDIRRIEKGVRRHFHDDITVIVMYLDHAQGSPNGRLKDHGIVDCTSAPADIFSLNSDETHNRFPIVH</sequence>
<dbReference type="PANTHER" id="PTHR47992">
    <property type="entry name" value="PROTEIN PHOSPHATASE"/>
    <property type="match status" value="1"/>
</dbReference>
<dbReference type="InterPro" id="IPR001932">
    <property type="entry name" value="PPM-type_phosphatase-like_dom"/>
</dbReference>
<dbReference type="Pfam" id="PF00481">
    <property type="entry name" value="PP2C"/>
    <property type="match status" value="1"/>
</dbReference>
<dbReference type="OrthoDB" id="420076at2759"/>
<gene>
    <name evidence="2" type="primary">VvCHDh000085_1</name>
    <name evidence="2" type="ORF">CK203_078862</name>
</gene>
<organism evidence="2 3">
    <name type="scientific">Vitis vinifera</name>
    <name type="common">Grape</name>
    <dbReference type="NCBI Taxonomy" id="29760"/>
    <lineage>
        <taxon>Eukaryota</taxon>
        <taxon>Viridiplantae</taxon>
        <taxon>Streptophyta</taxon>
        <taxon>Embryophyta</taxon>
        <taxon>Tracheophyta</taxon>
        <taxon>Spermatophyta</taxon>
        <taxon>Magnoliopsida</taxon>
        <taxon>eudicotyledons</taxon>
        <taxon>Gunneridae</taxon>
        <taxon>Pentapetalae</taxon>
        <taxon>rosids</taxon>
        <taxon>Vitales</taxon>
        <taxon>Vitaceae</taxon>
        <taxon>Viteae</taxon>
        <taxon>Vitis</taxon>
    </lineage>
</organism>
<protein>
    <recommendedName>
        <fullName evidence="1">PPM-type phosphatase domain-containing protein</fullName>
    </recommendedName>
</protein>
<dbReference type="PROSITE" id="PS51746">
    <property type="entry name" value="PPM_2"/>
    <property type="match status" value="1"/>
</dbReference>
<dbReference type="Gene3D" id="3.60.40.10">
    <property type="entry name" value="PPM-type phosphatase domain"/>
    <property type="match status" value="1"/>
</dbReference>
<evidence type="ECO:0000259" key="1">
    <source>
        <dbReference type="PROSITE" id="PS51746"/>
    </source>
</evidence>
<comment type="caution">
    <text evidence="2">The sequence shown here is derived from an EMBL/GenBank/DDBJ whole genome shotgun (WGS) entry which is preliminary data.</text>
</comment>
<reference evidence="2 3" key="1">
    <citation type="journal article" date="2018" name="PLoS Genet.">
        <title>Population sequencing reveals clonal diversity and ancestral inbreeding in the grapevine cultivar Chardonnay.</title>
        <authorList>
            <person name="Roach M.J."/>
            <person name="Johnson D.L."/>
            <person name="Bohlmann J."/>
            <person name="van Vuuren H.J."/>
            <person name="Jones S.J."/>
            <person name="Pretorius I.S."/>
            <person name="Schmidt S.A."/>
            <person name="Borneman A.R."/>
        </authorList>
    </citation>
    <scope>NUCLEOTIDE SEQUENCE [LARGE SCALE GENOMIC DNA]</scope>
    <source>
        <strain evidence="3">cv. Chardonnay</strain>
        <tissue evidence="2">Leaf</tissue>
    </source>
</reference>
<name>A0A438FBY0_VITVI</name>
<evidence type="ECO:0000313" key="3">
    <source>
        <dbReference type="Proteomes" id="UP000288805"/>
    </source>
</evidence>
<accession>A0A438FBY0</accession>
<feature type="domain" description="PPM-type phosphatase" evidence="1">
    <location>
        <begin position="1"/>
        <end position="92"/>
    </location>
</feature>
<dbReference type="InterPro" id="IPR036457">
    <property type="entry name" value="PPM-type-like_dom_sf"/>
</dbReference>
<proteinExistence type="predicted"/>
<dbReference type="InterPro" id="IPR015655">
    <property type="entry name" value="PP2C"/>
</dbReference>
<dbReference type="EMBL" id="QGNW01001055">
    <property type="protein sequence ID" value="RVW57466.1"/>
    <property type="molecule type" value="Genomic_DNA"/>
</dbReference>
<dbReference type="GO" id="GO:0004722">
    <property type="term" value="F:protein serine/threonine phosphatase activity"/>
    <property type="evidence" value="ECO:0007669"/>
    <property type="project" value="InterPro"/>
</dbReference>
<dbReference type="AlphaFoldDB" id="A0A438FBY0"/>
<evidence type="ECO:0000313" key="2">
    <source>
        <dbReference type="EMBL" id="RVW57466.1"/>
    </source>
</evidence>
<dbReference type="Proteomes" id="UP000288805">
    <property type="component" value="Unassembled WGS sequence"/>
</dbReference>